<dbReference type="AlphaFoldDB" id="A0A2W5K189"/>
<proteinExistence type="inferred from homology"/>
<evidence type="ECO:0000256" key="10">
    <source>
        <dbReference type="ARBA" id="ARBA00079061"/>
    </source>
</evidence>
<feature type="region of interest" description="Disordered" evidence="11">
    <location>
        <begin position="456"/>
        <end position="496"/>
    </location>
</feature>
<dbReference type="SUPFAM" id="SSF52540">
    <property type="entry name" value="P-loop containing nucleoside triphosphate hydrolases"/>
    <property type="match status" value="1"/>
</dbReference>
<keyword evidence="5" id="KW-0067">ATP-binding</keyword>
<comment type="cofactor">
    <cofactor evidence="1">
        <name>[4Fe-4S] cluster</name>
        <dbReference type="ChEBI" id="CHEBI:49883"/>
    </cofactor>
</comment>
<dbReference type="GO" id="GO:0043139">
    <property type="term" value="F:5'-3' DNA helicase activity"/>
    <property type="evidence" value="ECO:0007669"/>
    <property type="project" value="UniProtKB-EC"/>
</dbReference>
<dbReference type="GO" id="GO:0003676">
    <property type="term" value="F:nucleic acid binding"/>
    <property type="evidence" value="ECO:0007669"/>
    <property type="project" value="InterPro"/>
</dbReference>
<dbReference type="PANTHER" id="PTHR11472:SF34">
    <property type="entry name" value="REGULATOR OF TELOMERE ELONGATION HELICASE 1"/>
    <property type="match status" value="1"/>
</dbReference>
<feature type="compositionally biased region" description="Low complexity" evidence="11">
    <location>
        <begin position="9"/>
        <end position="40"/>
    </location>
</feature>
<accession>A0A2W5K189</accession>
<evidence type="ECO:0000259" key="12">
    <source>
        <dbReference type="PROSITE" id="PS51192"/>
    </source>
</evidence>
<evidence type="ECO:0000256" key="6">
    <source>
        <dbReference type="ARBA" id="ARBA00038058"/>
    </source>
</evidence>
<evidence type="ECO:0000313" key="15">
    <source>
        <dbReference type="Proteomes" id="UP000248606"/>
    </source>
</evidence>
<dbReference type="PANTHER" id="PTHR11472">
    <property type="entry name" value="DNA REPAIR DEAD HELICASE RAD3/XP-D SUBFAMILY MEMBER"/>
    <property type="match status" value="1"/>
</dbReference>
<dbReference type="PROSITE" id="PS51192">
    <property type="entry name" value="HELICASE_ATP_BIND_1"/>
    <property type="match status" value="1"/>
</dbReference>
<dbReference type="PROSITE" id="PS51193">
    <property type="entry name" value="HELICASE_ATP_BIND_2"/>
    <property type="match status" value="1"/>
</dbReference>
<dbReference type="InterPro" id="IPR014001">
    <property type="entry name" value="Helicase_ATP-bd"/>
</dbReference>
<sequence>MGLVEDLSDVASSPASDSPSPSSSPSDSLPDSLSSSLHSSLPSVEELLEKAVTAIGGQERTGQQQMATAVDRAMATGKHLAVQAGTGTGKSLAYLVPALRHAVETGHTVVVSTATIALQHQLCRRDLPLLVDALAEDLGRRPTFALLKGRNNYLCLNALDAGNDPDTDDEGTTALIPSEKGLQAQRIHEWALNTDTGDRDDLKPGVSDVVWKTFSVDTQSCIGSSLCTFSAECFAEQARQQAYQADIVVTNHAMLAIDAASPINLLPDHDVVIIDEAHELESRVTNVIAGTLSATGLEMLGKRLIHYAGEEDVDNFQDTIEHTITAMENSPIGRWDSLTDQQTAALTVLRSSASALLTSIGPVQEADILSNPKKATAKKQTIGNLNQIVDVCDVVMASSPTHVVWMSHDERRGYEIHVAPLSVSAVLRDHLFADSTVILTSATLQAGGSFQTMARQWGLPSQSQDSDTSATASSPASASPTAPAPASTTSTWESLDVGSPFDHRSSGILYVAADLPRPAQGTTSPATLQRMEDLINAAGGRTLVLCSSRRAADEVASYLDDHVSYPVLCQGQATMSSLITDFAEQEESCLVGTLGLWQGVDVPGPSCSLVIIDRIPFPRPDDPLMSARLDFINEHGGNGFMSVSASHAALLLAQGTGRLLRSSTDRGVIAVMDSRLVTARYGSYLRKSLPPYWETTNTEVVLNSLRRITGSLH</sequence>
<dbReference type="Pfam" id="PF00270">
    <property type="entry name" value="DEAD"/>
    <property type="match status" value="1"/>
</dbReference>
<evidence type="ECO:0000256" key="2">
    <source>
        <dbReference type="ARBA" id="ARBA00022741"/>
    </source>
</evidence>
<reference evidence="14 15" key="1">
    <citation type="submission" date="2017-08" db="EMBL/GenBank/DDBJ databases">
        <title>Infants hospitalized years apart are colonized by the same room-sourced microbial strains.</title>
        <authorList>
            <person name="Brooks B."/>
            <person name="Olm M.R."/>
            <person name="Firek B.A."/>
            <person name="Baker R."/>
            <person name="Thomas B.C."/>
            <person name="Morowitz M.J."/>
            <person name="Banfield J.F."/>
        </authorList>
    </citation>
    <scope>NUCLEOTIDE SEQUENCE [LARGE SCALE GENOMIC DNA]</scope>
    <source>
        <strain evidence="14">S2_006_000_R1_57</strain>
    </source>
</reference>
<comment type="similarity">
    <text evidence="6">Belongs to the helicase family. DinG subfamily.</text>
</comment>
<feature type="domain" description="Helicase ATP-binding" evidence="13">
    <location>
        <begin position="49"/>
        <end position="320"/>
    </location>
</feature>
<dbReference type="Proteomes" id="UP000248606">
    <property type="component" value="Unassembled WGS sequence"/>
</dbReference>
<comment type="catalytic activity">
    <reaction evidence="8">
        <text>ATP + H2O = ADP + phosphate + H(+)</text>
        <dbReference type="Rhea" id="RHEA:13065"/>
        <dbReference type="ChEBI" id="CHEBI:15377"/>
        <dbReference type="ChEBI" id="CHEBI:15378"/>
        <dbReference type="ChEBI" id="CHEBI:30616"/>
        <dbReference type="ChEBI" id="CHEBI:43474"/>
        <dbReference type="ChEBI" id="CHEBI:456216"/>
        <dbReference type="EC" id="5.6.2.3"/>
    </reaction>
</comment>
<evidence type="ECO:0000313" key="14">
    <source>
        <dbReference type="EMBL" id="PZP88566.1"/>
    </source>
</evidence>
<evidence type="ECO:0000256" key="1">
    <source>
        <dbReference type="ARBA" id="ARBA00001966"/>
    </source>
</evidence>
<dbReference type="InterPro" id="IPR006555">
    <property type="entry name" value="ATP-dep_Helicase_C"/>
</dbReference>
<dbReference type="EC" id="5.6.2.3" evidence="7"/>
<organism evidence="14 15">
    <name type="scientific">Lawsonella clevelandensis</name>
    <dbReference type="NCBI Taxonomy" id="1528099"/>
    <lineage>
        <taxon>Bacteria</taxon>
        <taxon>Bacillati</taxon>
        <taxon>Actinomycetota</taxon>
        <taxon>Actinomycetes</taxon>
        <taxon>Mycobacteriales</taxon>
        <taxon>Lawsonellaceae</taxon>
        <taxon>Lawsonella</taxon>
    </lineage>
</organism>
<dbReference type="EMBL" id="QFOZ01000010">
    <property type="protein sequence ID" value="PZP88566.1"/>
    <property type="molecule type" value="Genomic_DNA"/>
</dbReference>
<keyword evidence="4 14" id="KW-0347">Helicase</keyword>
<dbReference type="GO" id="GO:0006139">
    <property type="term" value="P:nucleobase-containing compound metabolic process"/>
    <property type="evidence" value="ECO:0007669"/>
    <property type="project" value="InterPro"/>
</dbReference>
<dbReference type="InterPro" id="IPR011545">
    <property type="entry name" value="DEAD/DEAH_box_helicase_dom"/>
</dbReference>
<gene>
    <name evidence="14" type="ORF">DI579_05990</name>
</gene>
<dbReference type="InterPro" id="IPR027417">
    <property type="entry name" value="P-loop_NTPase"/>
</dbReference>
<dbReference type="InterPro" id="IPR014013">
    <property type="entry name" value="Helic_SF1/SF2_ATP-bd_DinG/Rad3"/>
</dbReference>
<name>A0A2W5K189_9ACTN</name>
<feature type="domain" description="Helicase ATP-binding" evidence="12">
    <location>
        <begin position="71"/>
        <end position="314"/>
    </location>
</feature>
<evidence type="ECO:0000259" key="13">
    <source>
        <dbReference type="PROSITE" id="PS51193"/>
    </source>
</evidence>
<feature type="compositionally biased region" description="Low complexity" evidence="11">
    <location>
        <begin position="460"/>
        <end position="491"/>
    </location>
</feature>
<keyword evidence="3" id="KW-0378">Hydrolase</keyword>
<evidence type="ECO:0000256" key="9">
    <source>
        <dbReference type="ARBA" id="ARBA00073590"/>
    </source>
</evidence>
<feature type="region of interest" description="Disordered" evidence="11">
    <location>
        <begin position="1"/>
        <end position="40"/>
    </location>
</feature>
<evidence type="ECO:0000256" key="7">
    <source>
        <dbReference type="ARBA" id="ARBA00044969"/>
    </source>
</evidence>
<dbReference type="Gene3D" id="3.40.50.300">
    <property type="entry name" value="P-loop containing nucleotide triphosphate hydrolases"/>
    <property type="match status" value="2"/>
</dbReference>
<dbReference type="FunFam" id="3.40.50.300:FF:000437">
    <property type="entry name" value="ATP-dependent DNA helicase DinG"/>
    <property type="match status" value="1"/>
</dbReference>
<evidence type="ECO:0000256" key="4">
    <source>
        <dbReference type="ARBA" id="ARBA00022806"/>
    </source>
</evidence>
<dbReference type="SMART" id="SM00487">
    <property type="entry name" value="DEXDc"/>
    <property type="match status" value="1"/>
</dbReference>
<dbReference type="GO" id="GO:0016818">
    <property type="term" value="F:hydrolase activity, acting on acid anhydrides, in phosphorus-containing anhydrides"/>
    <property type="evidence" value="ECO:0007669"/>
    <property type="project" value="InterPro"/>
</dbReference>
<protein>
    <recommendedName>
        <fullName evidence="9">ATP-dependent helicase DinG</fullName>
        <ecNumber evidence="7">5.6.2.3</ecNumber>
    </recommendedName>
    <alternativeName>
        <fullName evidence="10">DNA 5'-3' helicase DinG</fullName>
    </alternativeName>
</protein>
<dbReference type="SMART" id="SM00491">
    <property type="entry name" value="HELICc2"/>
    <property type="match status" value="1"/>
</dbReference>
<dbReference type="InterPro" id="IPR045028">
    <property type="entry name" value="DinG/Rad3-like"/>
</dbReference>
<dbReference type="Pfam" id="PF13307">
    <property type="entry name" value="Helicase_C_2"/>
    <property type="match status" value="1"/>
</dbReference>
<comment type="caution">
    <text evidence="14">The sequence shown here is derived from an EMBL/GenBank/DDBJ whole genome shotgun (WGS) entry which is preliminary data.</text>
</comment>
<evidence type="ECO:0000256" key="8">
    <source>
        <dbReference type="ARBA" id="ARBA00048954"/>
    </source>
</evidence>
<evidence type="ECO:0000256" key="3">
    <source>
        <dbReference type="ARBA" id="ARBA00022801"/>
    </source>
</evidence>
<evidence type="ECO:0000256" key="5">
    <source>
        <dbReference type="ARBA" id="ARBA00022840"/>
    </source>
</evidence>
<keyword evidence="2" id="KW-0547">Nucleotide-binding</keyword>
<dbReference type="GO" id="GO:0005524">
    <property type="term" value="F:ATP binding"/>
    <property type="evidence" value="ECO:0007669"/>
    <property type="project" value="UniProtKB-KW"/>
</dbReference>
<evidence type="ECO:0000256" key="11">
    <source>
        <dbReference type="SAM" id="MobiDB-lite"/>
    </source>
</evidence>